<name>A0A7J0FQT5_9ERIC</name>
<dbReference type="AlphaFoldDB" id="A0A7J0FQT5"/>
<organism evidence="1 2">
    <name type="scientific">Actinidia rufa</name>
    <dbReference type="NCBI Taxonomy" id="165716"/>
    <lineage>
        <taxon>Eukaryota</taxon>
        <taxon>Viridiplantae</taxon>
        <taxon>Streptophyta</taxon>
        <taxon>Embryophyta</taxon>
        <taxon>Tracheophyta</taxon>
        <taxon>Spermatophyta</taxon>
        <taxon>Magnoliopsida</taxon>
        <taxon>eudicotyledons</taxon>
        <taxon>Gunneridae</taxon>
        <taxon>Pentapetalae</taxon>
        <taxon>asterids</taxon>
        <taxon>Ericales</taxon>
        <taxon>Actinidiaceae</taxon>
        <taxon>Actinidia</taxon>
    </lineage>
</organism>
<proteinExistence type="predicted"/>
<reference evidence="1 2" key="1">
    <citation type="submission" date="2019-07" db="EMBL/GenBank/DDBJ databases">
        <title>De Novo Assembly of kiwifruit Actinidia rufa.</title>
        <authorList>
            <person name="Sugita-Konishi S."/>
            <person name="Sato K."/>
            <person name="Mori E."/>
            <person name="Abe Y."/>
            <person name="Kisaki G."/>
            <person name="Hamano K."/>
            <person name="Suezawa K."/>
            <person name="Otani M."/>
            <person name="Fukuda T."/>
            <person name="Manabe T."/>
            <person name="Gomi K."/>
            <person name="Tabuchi M."/>
            <person name="Akimitsu K."/>
            <person name="Kataoka I."/>
        </authorList>
    </citation>
    <scope>NUCLEOTIDE SEQUENCE [LARGE SCALE GENOMIC DNA]</scope>
    <source>
        <strain evidence="2">cv. Fuchu</strain>
    </source>
</reference>
<sequence>MGMVSRPNQWLTYHPTLDLARSTFMALRLPPKYQRASLASSCLTLMIESHPWYSGFLSKTPRQPLGSLKGSSMEPLPPNGVLNPSWLSQKSLFVHYDKGNLTRFFQFRSDQGAGEQLQGFAHFCCDVIKSDWICSPLFH</sequence>
<dbReference type="Proteomes" id="UP000585474">
    <property type="component" value="Unassembled WGS sequence"/>
</dbReference>
<gene>
    <name evidence="1" type="ORF">Acr_14g0003820</name>
</gene>
<keyword evidence="2" id="KW-1185">Reference proteome</keyword>
<protein>
    <submittedName>
        <fullName evidence="1">Uncharacterized protein</fullName>
    </submittedName>
</protein>
<evidence type="ECO:0000313" key="2">
    <source>
        <dbReference type="Proteomes" id="UP000585474"/>
    </source>
</evidence>
<comment type="caution">
    <text evidence="1">The sequence shown here is derived from an EMBL/GenBank/DDBJ whole genome shotgun (WGS) entry which is preliminary data.</text>
</comment>
<evidence type="ECO:0000313" key="1">
    <source>
        <dbReference type="EMBL" id="GFZ00747.1"/>
    </source>
</evidence>
<accession>A0A7J0FQT5</accession>
<dbReference type="EMBL" id="BJWL01000014">
    <property type="protein sequence ID" value="GFZ00747.1"/>
    <property type="molecule type" value="Genomic_DNA"/>
</dbReference>